<dbReference type="Proteomes" id="UP001465976">
    <property type="component" value="Unassembled WGS sequence"/>
</dbReference>
<feature type="compositionally biased region" description="Polar residues" evidence="1">
    <location>
        <begin position="395"/>
        <end position="405"/>
    </location>
</feature>
<evidence type="ECO:0000313" key="3">
    <source>
        <dbReference type="Proteomes" id="UP001465976"/>
    </source>
</evidence>
<feature type="compositionally biased region" description="Polar residues" evidence="1">
    <location>
        <begin position="621"/>
        <end position="642"/>
    </location>
</feature>
<reference evidence="2 3" key="1">
    <citation type="submission" date="2024-02" db="EMBL/GenBank/DDBJ databases">
        <title>A draft genome for the cacao thread blight pathogen Marasmius crinis-equi.</title>
        <authorList>
            <person name="Cohen S.P."/>
            <person name="Baruah I.K."/>
            <person name="Amoako-Attah I."/>
            <person name="Bukari Y."/>
            <person name="Meinhardt L.W."/>
            <person name="Bailey B.A."/>
        </authorList>
    </citation>
    <scope>NUCLEOTIDE SEQUENCE [LARGE SCALE GENOMIC DNA]</scope>
    <source>
        <strain evidence="2 3">GH-76</strain>
    </source>
</reference>
<evidence type="ECO:0000313" key="2">
    <source>
        <dbReference type="EMBL" id="KAL0568468.1"/>
    </source>
</evidence>
<dbReference type="EMBL" id="JBAHYK010001331">
    <property type="protein sequence ID" value="KAL0568468.1"/>
    <property type="molecule type" value="Genomic_DNA"/>
</dbReference>
<feature type="compositionally biased region" description="Low complexity" evidence="1">
    <location>
        <begin position="517"/>
        <end position="540"/>
    </location>
</feature>
<evidence type="ECO:0000256" key="1">
    <source>
        <dbReference type="SAM" id="MobiDB-lite"/>
    </source>
</evidence>
<comment type="caution">
    <text evidence="2">The sequence shown here is derived from an EMBL/GenBank/DDBJ whole genome shotgun (WGS) entry which is preliminary data.</text>
</comment>
<sequence>MPAKPAFTGQRAEFLDSKREGYVEALKTGTGRDFIAGVVRQFSNHWPPEMLMEVERSAEELASVDDSLPQPDVGPPNPDTMEPAEYHEKLSAYNDRKTIVALRKGQIERHLKRHGDQANIELNQKAQNPYNLLLAQLTGMTFKTKPCQIAAANLWAKENTDIVNKSLAEKRGKRAAEKEKEKGKGKGKDKTENQEIPKMWKDVVSEAWSKLSNEEKSVFQIRAKEIFDAEMKAWETKVTSPPPTNPRSRQNAINNLAKFVTPILKGIAEQTGWHVSLVAGGPEPLDSGRINVMSVHSGTTTGDITLTWGQDDSSTWREVIFPSFASFCIKGFSKEECRSRALPKDEEGEESPPSVAGPNEKQAMPDEVITFTADDFDKTKTNSTSVAPSAVPTAAQATSFIQQQPAARKTSTENEARPTGVVQDPSPHPSPSSLHPAGGQARIRPRRHSVDVPPSPEKAVPVQVRARTSRAASSPLRQLPIRNNRGSDEEHIDTQLPSLPTSPIPSPVHSPVPSPVHSPTTSRASSPRLTATPSSSAPPSVMAEDKIYEGPLPEGTRDTEHVAPPAGTKVSSKQTVRRGGRQSAASRSERREANAKKTKKRPLEEDQEPPSTQKRPRKQSHPSTPSIGQGSSARPSSQNSLDISAPAGCPAYMERIVALAKDVNSLEDWRDLLEAWFLFEEANNHGQDDSGRLGTTHRPEWVGAWIGRARLPRYRPQVNVAKVIDGLLKWWKGCQPVWREFDDENLPIPKMYVRDGDRELAEWKDLVLAGPNGLSSVVACLAYAALKLPGMPRETGREKLTHERYCGFLELLVQDLIFVLRKLSRD</sequence>
<gene>
    <name evidence="2" type="primary">RBT1_31</name>
    <name evidence="2" type="ORF">V5O48_013513</name>
</gene>
<feature type="compositionally biased region" description="Pro residues" evidence="1">
    <location>
        <begin position="500"/>
        <end position="516"/>
    </location>
</feature>
<protein>
    <submittedName>
        <fullName evidence="2">SERTA domain-containing protein 3</fullName>
    </submittedName>
</protein>
<feature type="region of interest" description="Disordered" evidence="1">
    <location>
        <begin position="340"/>
        <end position="364"/>
    </location>
</feature>
<organism evidence="2 3">
    <name type="scientific">Marasmius crinis-equi</name>
    <dbReference type="NCBI Taxonomy" id="585013"/>
    <lineage>
        <taxon>Eukaryota</taxon>
        <taxon>Fungi</taxon>
        <taxon>Dikarya</taxon>
        <taxon>Basidiomycota</taxon>
        <taxon>Agaricomycotina</taxon>
        <taxon>Agaricomycetes</taxon>
        <taxon>Agaricomycetidae</taxon>
        <taxon>Agaricales</taxon>
        <taxon>Marasmiineae</taxon>
        <taxon>Marasmiaceae</taxon>
        <taxon>Marasmius</taxon>
    </lineage>
</organism>
<accession>A0ABR3EZV0</accession>
<keyword evidence="3" id="KW-1185">Reference proteome</keyword>
<feature type="region of interest" description="Disordered" evidence="1">
    <location>
        <begin position="167"/>
        <end position="194"/>
    </location>
</feature>
<feature type="region of interest" description="Disordered" evidence="1">
    <location>
        <begin position="379"/>
        <end position="645"/>
    </location>
</feature>
<proteinExistence type="predicted"/>
<name>A0ABR3EZV0_9AGAR</name>